<comment type="caution">
    <text evidence="9">The sequence shown here is derived from an EMBL/GenBank/DDBJ whole genome shotgun (WGS) entry which is preliminary data.</text>
</comment>
<evidence type="ECO:0000256" key="8">
    <source>
        <dbReference type="SAM" id="MobiDB-lite"/>
    </source>
</evidence>
<dbReference type="AlphaFoldDB" id="A0A9W7AMG9"/>
<evidence type="ECO:0000313" key="9">
    <source>
        <dbReference type="EMBL" id="GMH70450.1"/>
    </source>
</evidence>
<feature type="region of interest" description="Disordered" evidence="8">
    <location>
        <begin position="370"/>
        <end position="420"/>
    </location>
</feature>
<dbReference type="OrthoDB" id="419508at2759"/>
<feature type="non-terminal residue" evidence="9">
    <location>
        <position position="1"/>
    </location>
</feature>
<keyword evidence="4 7" id="KW-0442">Lipid degradation</keyword>
<keyword evidence="5 7" id="KW-0443">Lipid metabolism</keyword>
<dbReference type="GO" id="GO:0004620">
    <property type="term" value="F:phospholipase activity"/>
    <property type="evidence" value="ECO:0007669"/>
    <property type="project" value="InterPro"/>
</dbReference>
<dbReference type="InterPro" id="IPR007000">
    <property type="entry name" value="PLipase_B-like"/>
</dbReference>
<reference evidence="9" key="1">
    <citation type="submission" date="2022-07" db="EMBL/GenBank/DDBJ databases">
        <title>Genome analysis of Parmales, a sister group of diatoms, reveals the evolutionary specialization of diatoms from phago-mixotrophs to photoautotrophs.</title>
        <authorList>
            <person name="Ban H."/>
            <person name="Sato S."/>
            <person name="Yoshikawa S."/>
            <person name="Kazumasa Y."/>
            <person name="Nakamura Y."/>
            <person name="Ichinomiya M."/>
            <person name="Saitoh K."/>
            <person name="Sato N."/>
            <person name="Blanc-Mathieu R."/>
            <person name="Endo H."/>
            <person name="Kuwata A."/>
            <person name="Ogata H."/>
        </authorList>
    </citation>
    <scope>NUCLEOTIDE SEQUENCE</scope>
</reference>
<dbReference type="PANTHER" id="PTHR12370:SF3">
    <property type="entry name" value="PHOSPHOLIPASE B-LIKE 2-RELATED"/>
    <property type="match status" value="1"/>
</dbReference>
<dbReference type="Gene3D" id="3.60.60.30">
    <property type="match status" value="1"/>
</dbReference>
<evidence type="ECO:0000256" key="2">
    <source>
        <dbReference type="ARBA" id="ARBA00022729"/>
    </source>
</evidence>
<keyword evidence="6" id="KW-0325">Glycoprotein</keyword>
<evidence type="ECO:0000256" key="7">
    <source>
        <dbReference type="RuleBase" id="RU364138"/>
    </source>
</evidence>
<evidence type="ECO:0000256" key="3">
    <source>
        <dbReference type="ARBA" id="ARBA00022801"/>
    </source>
</evidence>
<dbReference type="PANTHER" id="PTHR12370">
    <property type="entry name" value="PHOSPHOLIPASE B-RELATED"/>
    <property type="match status" value="1"/>
</dbReference>
<feature type="compositionally biased region" description="Low complexity" evidence="8">
    <location>
        <begin position="375"/>
        <end position="394"/>
    </location>
</feature>
<keyword evidence="3 7" id="KW-0378">Hydrolase</keyword>
<evidence type="ECO:0000313" key="10">
    <source>
        <dbReference type="Proteomes" id="UP001165082"/>
    </source>
</evidence>
<name>A0A9W7AMG9_9STRA</name>
<accession>A0A9W7AMG9</accession>
<gene>
    <name evidence="9" type="ORF">TrRE_jg1174</name>
</gene>
<keyword evidence="2" id="KW-0732">Signal</keyword>
<evidence type="ECO:0000256" key="1">
    <source>
        <dbReference type="ARBA" id="ARBA00007835"/>
    </source>
</evidence>
<evidence type="ECO:0000256" key="5">
    <source>
        <dbReference type="ARBA" id="ARBA00023098"/>
    </source>
</evidence>
<dbReference type="Proteomes" id="UP001165082">
    <property type="component" value="Unassembled WGS sequence"/>
</dbReference>
<dbReference type="Pfam" id="PF04916">
    <property type="entry name" value="Phospholip_B"/>
    <property type="match status" value="1"/>
</dbReference>
<evidence type="ECO:0000256" key="4">
    <source>
        <dbReference type="ARBA" id="ARBA00022963"/>
    </source>
</evidence>
<dbReference type="EC" id="3.1.1.-" evidence="7"/>
<evidence type="ECO:0000256" key="6">
    <source>
        <dbReference type="ARBA" id="ARBA00023180"/>
    </source>
</evidence>
<feature type="compositionally biased region" description="Basic and acidic residues" evidence="8">
    <location>
        <begin position="406"/>
        <end position="420"/>
    </location>
</feature>
<dbReference type="GO" id="GO:0005576">
    <property type="term" value="C:extracellular region"/>
    <property type="evidence" value="ECO:0007669"/>
    <property type="project" value="TreeGrafter"/>
</dbReference>
<keyword evidence="10" id="KW-1185">Reference proteome</keyword>
<protein>
    <recommendedName>
        <fullName evidence="7">Phospholipase B-like</fullName>
        <ecNumber evidence="7">3.1.1.-</ecNumber>
    </recommendedName>
</protein>
<dbReference type="GO" id="GO:0009395">
    <property type="term" value="P:phospholipid catabolic process"/>
    <property type="evidence" value="ECO:0007669"/>
    <property type="project" value="TreeGrafter"/>
</dbReference>
<organism evidence="9 10">
    <name type="scientific">Triparma retinervis</name>
    <dbReference type="NCBI Taxonomy" id="2557542"/>
    <lineage>
        <taxon>Eukaryota</taxon>
        <taxon>Sar</taxon>
        <taxon>Stramenopiles</taxon>
        <taxon>Ochrophyta</taxon>
        <taxon>Bolidophyceae</taxon>
        <taxon>Parmales</taxon>
        <taxon>Triparmaceae</taxon>
        <taxon>Triparma</taxon>
    </lineage>
</organism>
<comment type="function">
    <text evidence="7">Putative phospholipase.</text>
</comment>
<sequence>GHLTCYEITQFFENFYVSTFGEGGEPNDDIVSFVKQNDAFVTRMVDTDLYWSHVGDVYARSAGMLEGYNGSPCSLQPGFKPLSKMDWNLLQLDGDLFDLMTAFPDKETLLGQLIGQLTSLITSPFTFFATAAVTDKVLRCSALIKLTSSDLFFGHDTWDTYSTASPRIYKTISLPVRNPNGPPILHVDSFSSSPGFVASIDDYYTISGTSALTVIETSNNVYDVRAYKALSPESVFCWARTMVANQMAGDGEAWGEAFSELHSGTYNNQWLIVDRGRIDEDEGLLVVVEEAPGLMHSEDMTGRLRSDGYWGSYNVAFYEDIRAVMGETEGYWDAPRAKIFAELQSSVEDMDSMTYVMGYNNYLNDPNSEGKNLFSTSTPSSSLTPPTTNLSPTSHFPQSPSPPKTLIKESHPPKRGLEQP</sequence>
<comment type="similarity">
    <text evidence="1 7">Belongs to the phospholipase B-like family.</text>
</comment>
<dbReference type="EMBL" id="BRXZ01001407">
    <property type="protein sequence ID" value="GMH70450.1"/>
    <property type="molecule type" value="Genomic_DNA"/>
</dbReference>
<proteinExistence type="inferred from homology"/>